<feature type="transmembrane region" description="Helical" evidence="1">
    <location>
        <begin position="636"/>
        <end position="664"/>
    </location>
</feature>
<evidence type="ECO:0000256" key="1">
    <source>
        <dbReference type="SAM" id="Phobius"/>
    </source>
</evidence>
<dbReference type="Pfam" id="PF10136">
    <property type="entry name" value="SpecificRecomb"/>
    <property type="match status" value="1"/>
</dbReference>
<name>A0A4V1NW21_9BACT</name>
<feature type="transmembrane region" description="Helical" evidence="1">
    <location>
        <begin position="473"/>
        <end position="494"/>
    </location>
</feature>
<feature type="transmembrane region" description="Helical" evidence="1">
    <location>
        <begin position="380"/>
        <end position="401"/>
    </location>
</feature>
<keyword evidence="1" id="KW-0472">Membrane</keyword>
<dbReference type="AlphaFoldDB" id="A0A4V1NW21"/>
<keyword evidence="3" id="KW-1185">Reference proteome</keyword>
<reference evidence="2 3" key="1">
    <citation type="journal article" date="2016" name="Int. J. Syst. Evol. Microbiol.">
        <title>Acidipila dinghuensis sp. nov., an acidobacterium isolated from forest soil.</title>
        <authorList>
            <person name="Jiang Y.W."/>
            <person name="Wang J."/>
            <person name="Chen M.H."/>
            <person name="Lv Y.Y."/>
            <person name="Qiu L.H."/>
        </authorList>
    </citation>
    <scope>NUCLEOTIDE SEQUENCE [LARGE SCALE GENOMIC DNA]</scope>
    <source>
        <strain evidence="2 3">DHOF10</strain>
    </source>
</reference>
<evidence type="ECO:0008006" key="4">
    <source>
        <dbReference type="Google" id="ProtNLM"/>
    </source>
</evidence>
<sequence>MAMTNPMRRFRRRRKEPVFTRPESELRQLTEAFCGAATLPAQTRRAIALFSSLWTLPTERAFTAGLLRWIRMLEQDRDLRSRFRASWQSMAAHLDSVPFFADAGIPVEHALWHEATRRIFQRLLPSAREHVDTARLFTAVLSSQQAVDRFREIDGFIFTRLARLLWPAEGLRALPGVRENLHQAMRLLAARVAGRGATPAIRQRSSALTPENSPFYRLIFATEDFVQSSETGHEAYHRWSAALRACREELTQVRLHMEEAGVSTGLMFDITSMEAALDRLEMLAATQVDPAMRAVPVVHHPEAQAMAVAGGHAPARVPVEKPSFAARQLLNTLVSGLLEDTRISALVRQNLNLLARKTVERTGYGGEHYIAHTLREYRQMWLAAIGGGLLTVFTAALKLRVVESHFPPFVEGFLIGTDYAISFLLLQIFGLALATKQPSMTAATFAGIIRQNRGISRRSKIADFAASISRTQLAAALGNVFAVCFGAIAFERLWQHFFRSHYLPAPVAQHVYETLHPFSSATAIDAALTGVILWLAGLIGGWCENFAVYNRVPAAIAAHPFGQRIGARRMQRLAHWLEHNIAPWSTSIVLGFLLGFTPEIAHFFGLPLDVRHVTLNTGMLALAAARYGTGAFGAHWFYYAVAGIGITFVLNLGVSFAIASIVALRAYDVQQKERLSILRYVLGQAFRSPLRFLYPVDAAPELTTIAPAKTAEEESAS</sequence>
<keyword evidence="1" id="KW-1133">Transmembrane helix</keyword>
<evidence type="ECO:0000313" key="3">
    <source>
        <dbReference type="Proteomes" id="UP000290253"/>
    </source>
</evidence>
<comment type="caution">
    <text evidence="2">The sequence shown here is derived from an EMBL/GenBank/DDBJ whole genome shotgun (WGS) entry which is preliminary data.</text>
</comment>
<organism evidence="2 3">
    <name type="scientific">Silvibacterium dinghuense</name>
    <dbReference type="NCBI Taxonomy" id="1560006"/>
    <lineage>
        <taxon>Bacteria</taxon>
        <taxon>Pseudomonadati</taxon>
        <taxon>Acidobacteriota</taxon>
        <taxon>Terriglobia</taxon>
        <taxon>Terriglobales</taxon>
        <taxon>Acidobacteriaceae</taxon>
        <taxon>Silvibacterium</taxon>
    </lineage>
</organism>
<evidence type="ECO:0000313" key="2">
    <source>
        <dbReference type="EMBL" id="RXS97902.1"/>
    </source>
</evidence>
<proteinExistence type="predicted"/>
<dbReference type="Proteomes" id="UP000290253">
    <property type="component" value="Unassembled WGS sequence"/>
</dbReference>
<accession>A0A4V1NW21</accession>
<feature type="transmembrane region" description="Helical" evidence="1">
    <location>
        <begin position="413"/>
        <end position="434"/>
    </location>
</feature>
<dbReference type="OrthoDB" id="5688397at2"/>
<dbReference type="EMBL" id="SDMK01000001">
    <property type="protein sequence ID" value="RXS97902.1"/>
    <property type="molecule type" value="Genomic_DNA"/>
</dbReference>
<feature type="transmembrane region" description="Helical" evidence="1">
    <location>
        <begin position="581"/>
        <end position="601"/>
    </location>
</feature>
<dbReference type="InterPro" id="IPR011385">
    <property type="entry name" value="Site-sp_rcmbase"/>
</dbReference>
<keyword evidence="1" id="KW-0812">Transmembrane</keyword>
<protein>
    <recommendedName>
        <fullName evidence="4">Site-specific recombinase</fullName>
    </recommendedName>
</protein>
<gene>
    <name evidence="2" type="ORF">ESZ00_08610</name>
</gene>